<dbReference type="EMBL" id="CP060490">
    <property type="protein sequence ID" value="QNL43489.1"/>
    <property type="molecule type" value="Genomic_DNA"/>
</dbReference>
<dbReference type="PROSITE" id="PS50883">
    <property type="entry name" value="EAL"/>
    <property type="match status" value="1"/>
</dbReference>
<name>A0A7G9B1Q8_9FIRM</name>
<dbReference type="PROSITE" id="PS50887">
    <property type="entry name" value="GGDEF"/>
    <property type="match status" value="1"/>
</dbReference>
<dbReference type="RefSeq" id="WP_187332080.1">
    <property type="nucleotide sequence ID" value="NZ_CP060490.1"/>
</dbReference>
<evidence type="ECO:0000259" key="2">
    <source>
        <dbReference type="PROSITE" id="PS50887"/>
    </source>
</evidence>
<dbReference type="Pfam" id="PF00990">
    <property type="entry name" value="GGDEF"/>
    <property type="match status" value="1"/>
</dbReference>
<dbReference type="SUPFAM" id="SSF55073">
    <property type="entry name" value="Nucleotide cyclase"/>
    <property type="match status" value="1"/>
</dbReference>
<dbReference type="SUPFAM" id="SSF141868">
    <property type="entry name" value="EAL domain-like"/>
    <property type="match status" value="1"/>
</dbReference>
<dbReference type="Pfam" id="PF00563">
    <property type="entry name" value="EAL"/>
    <property type="match status" value="1"/>
</dbReference>
<dbReference type="NCBIfam" id="TIGR00254">
    <property type="entry name" value="GGDEF"/>
    <property type="match status" value="1"/>
</dbReference>
<dbReference type="Proteomes" id="UP000515960">
    <property type="component" value="Chromosome"/>
</dbReference>
<dbReference type="InterPro" id="IPR050706">
    <property type="entry name" value="Cyclic-di-GMP_PDE-like"/>
</dbReference>
<dbReference type="CDD" id="cd01948">
    <property type="entry name" value="EAL"/>
    <property type="match status" value="1"/>
</dbReference>
<dbReference type="CDD" id="cd01949">
    <property type="entry name" value="GGDEF"/>
    <property type="match status" value="1"/>
</dbReference>
<dbReference type="KEGG" id="ohi:H8790_08295"/>
<dbReference type="InterPro" id="IPR001633">
    <property type="entry name" value="EAL_dom"/>
</dbReference>
<dbReference type="InterPro" id="IPR043128">
    <property type="entry name" value="Rev_trsase/Diguanyl_cyclase"/>
</dbReference>
<gene>
    <name evidence="3" type="ORF">H8790_08295</name>
</gene>
<organism evidence="3 4">
    <name type="scientific">Oscillibacter hominis</name>
    <dbReference type="NCBI Taxonomy" id="2763056"/>
    <lineage>
        <taxon>Bacteria</taxon>
        <taxon>Bacillati</taxon>
        <taxon>Bacillota</taxon>
        <taxon>Clostridia</taxon>
        <taxon>Eubacteriales</taxon>
        <taxon>Oscillospiraceae</taxon>
        <taxon>Oscillibacter</taxon>
    </lineage>
</organism>
<keyword evidence="4" id="KW-1185">Reference proteome</keyword>
<dbReference type="SMART" id="SM00052">
    <property type="entry name" value="EAL"/>
    <property type="match status" value="1"/>
</dbReference>
<dbReference type="InterPro" id="IPR029787">
    <property type="entry name" value="Nucleotide_cyclase"/>
</dbReference>
<dbReference type="Gene3D" id="3.20.20.450">
    <property type="entry name" value="EAL domain"/>
    <property type="match status" value="1"/>
</dbReference>
<dbReference type="PANTHER" id="PTHR33121">
    <property type="entry name" value="CYCLIC DI-GMP PHOSPHODIESTERASE PDEF"/>
    <property type="match status" value="1"/>
</dbReference>
<dbReference type="SMART" id="SM00267">
    <property type="entry name" value="GGDEF"/>
    <property type="match status" value="1"/>
</dbReference>
<protein>
    <submittedName>
        <fullName evidence="3">EAL domain-containing protein</fullName>
    </submittedName>
</protein>
<dbReference type="InterPro" id="IPR035919">
    <property type="entry name" value="EAL_sf"/>
</dbReference>
<dbReference type="Gene3D" id="3.30.70.270">
    <property type="match status" value="1"/>
</dbReference>
<feature type="domain" description="EAL" evidence="1">
    <location>
        <begin position="732"/>
        <end position="981"/>
    </location>
</feature>
<evidence type="ECO:0000313" key="4">
    <source>
        <dbReference type="Proteomes" id="UP000515960"/>
    </source>
</evidence>
<feature type="domain" description="GGDEF" evidence="2">
    <location>
        <begin position="588"/>
        <end position="723"/>
    </location>
</feature>
<dbReference type="AlphaFoldDB" id="A0A7G9B1Q8"/>
<accession>A0A7G9B1Q8</accession>
<reference evidence="3 4" key="1">
    <citation type="submission" date="2020-08" db="EMBL/GenBank/DDBJ databases">
        <authorList>
            <person name="Liu C."/>
            <person name="Sun Q."/>
        </authorList>
    </citation>
    <scope>NUCLEOTIDE SEQUENCE [LARGE SCALE GENOMIC DNA]</scope>
    <source>
        <strain evidence="3 4">NSJ-62</strain>
    </source>
</reference>
<evidence type="ECO:0000259" key="1">
    <source>
        <dbReference type="PROSITE" id="PS50883"/>
    </source>
</evidence>
<evidence type="ECO:0000313" key="3">
    <source>
        <dbReference type="EMBL" id="QNL43489.1"/>
    </source>
</evidence>
<sequence length="991" mass="111984">MKKSRSVFRTILIPLILILLLETCLLLGGIRASGMVEKLDQNARDILSKQAENRRGYLEGSMVGTWSDLSMLAADINKTTQQMLSRGELSLDEIDSKSDECAQLVLNISDELISTLYSKKVSGIFVVFNTQDLDAGEKSPRTGFYIRDLDPASTPSYRNADLLLERAPIDVVKGLNISTDNAWQPLFNFEDEYPGFLYDPFQAAYQAQELSDARDYGYWNPEPYILPGDDRWAVSYSVPLILEDGTIYGVLGVELLTDYLKSLLPSAELFDDKQGSYLLAVEREEGKYTTVLSTGPILPQNGTGEEFVLEQDGDEGLYFNMEGERYFAAMQPLGLYNTNTPFAAQHWVLFGAVREGRLYSFSGQVLEVLTMVVLLCLAAGLIGSVLVSRRLSAPIRKLSEEVALAQRDRGGLPQLSHTGITEIDRFSGAITDLSREVLDASTKFLRIMEMASVEMGGFELRQNQDLVYVTDNFFPLMGLDGIQVPELTAQRFLELMKERNQTLEHHTSPDGSELYCIPVPRGGVRYLRYEMTQEGERHVGLVEDVTASTLERLRIEHERDYDLLTGLYNRPAFLRTATELFAHPETLKHAAMIMLDLDNLKTTNDRFGHDWGDQYIRRAGQCFAANAPAGTLCARVSGDEFFLLYHGYESREEIREAIHRLREAICSTTLTLPSGEVLHISASGGVAWYPEDSTNMNELTKFADFAMYQVKQSRKGELADFDLGVYSREEFLLQNKREFHQFLEQELVAYFFQPIVSAKTGRAVAYEALMRVDLPTLRSPEAVLRIAREEGKLSEIERMTWYKASEAFSKLQENRLVTNDSLLFLNSIANQCMSQKDWEAYKKKFMLLQPRVVVEITESEHLDQESTQEKRKMLGISGMFALDDYGSGYNSEKNLLELTPQFIKVDISIIRDIDSDRNKQQIVANIVAYAHEREMYIIAEGLETAAEVEKVLDLDVDLLQGYYLARPAAVPPQISQAALELLRSHSGQERK</sequence>
<dbReference type="GO" id="GO:0071111">
    <property type="term" value="F:cyclic-guanylate-specific phosphodiesterase activity"/>
    <property type="evidence" value="ECO:0007669"/>
    <property type="project" value="InterPro"/>
</dbReference>
<dbReference type="PANTHER" id="PTHR33121:SF70">
    <property type="entry name" value="SIGNALING PROTEIN YKOW"/>
    <property type="match status" value="1"/>
</dbReference>
<dbReference type="CDD" id="cd18773">
    <property type="entry name" value="PDC1_HK_sensor"/>
    <property type="match status" value="1"/>
</dbReference>
<proteinExistence type="predicted"/>
<dbReference type="InterPro" id="IPR000160">
    <property type="entry name" value="GGDEF_dom"/>
</dbReference>